<keyword evidence="2" id="KW-1185">Reference proteome</keyword>
<comment type="caution">
    <text evidence="1">The sequence shown here is derived from an EMBL/GenBank/DDBJ whole genome shotgun (WGS) entry which is preliminary data.</text>
</comment>
<evidence type="ECO:0000313" key="2">
    <source>
        <dbReference type="Proteomes" id="UP000814140"/>
    </source>
</evidence>
<name>A0ACB8SXX9_9AGAM</name>
<dbReference type="Proteomes" id="UP000814140">
    <property type="component" value="Unassembled WGS sequence"/>
</dbReference>
<accession>A0ACB8SXX9</accession>
<reference evidence="1" key="2">
    <citation type="journal article" date="2022" name="New Phytol.">
        <title>Evolutionary transition to the ectomycorrhizal habit in the genomes of a hyperdiverse lineage of mushroom-forming fungi.</title>
        <authorList>
            <person name="Looney B."/>
            <person name="Miyauchi S."/>
            <person name="Morin E."/>
            <person name="Drula E."/>
            <person name="Courty P.E."/>
            <person name="Kohler A."/>
            <person name="Kuo A."/>
            <person name="LaButti K."/>
            <person name="Pangilinan J."/>
            <person name="Lipzen A."/>
            <person name="Riley R."/>
            <person name="Andreopoulos W."/>
            <person name="He G."/>
            <person name="Johnson J."/>
            <person name="Nolan M."/>
            <person name="Tritt A."/>
            <person name="Barry K.W."/>
            <person name="Grigoriev I.V."/>
            <person name="Nagy L.G."/>
            <person name="Hibbett D."/>
            <person name="Henrissat B."/>
            <person name="Matheny P.B."/>
            <person name="Labbe J."/>
            <person name="Martin F.M."/>
        </authorList>
    </citation>
    <scope>NUCLEOTIDE SEQUENCE</scope>
    <source>
        <strain evidence="1">HHB10654</strain>
    </source>
</reference>
<evidence type="ECO:0000313" key="1">
    <source>
        <dbReference type="EMBL" id="KAI0061015.1"/>
    </source>
</evidence>
<reference evidence="1" key="1">
    <citation type="submission" date="2021-03" db="EMBL/GenBank/DDBJ databases">
        <authorList>
            <consortium name="DOE Joint Genome Institute"/>
            <person name="Ahrendt S."/>
            <person name="Looney B.P."/>
            <person name="Miyauchi S."/>
            <person name="Morin E."/>
            <person name="Drula E."/>
            <person name="Courty P.E."/>
            <person name="Chicoki N."/>
            <person name="Fauchery L."/>
            <person name="Kohler A."/>
            <person name="Kuo A."/>
            <person name="Labutti K."/>
            <person name="Pangilinan J."/>
            <person name="Lipzen A."/>
            <person name="Riley R."/>
            <person name="Andreopoulos W."/>
            <person name="He G."/>
            <person name="Johnson J."/>
            <person name="Barry K.W."/>
            <person name="Grigoriev I.V."/>
            <person name="Nagy L."/>
            <person name="Hibbett D."/>
            <person name="Henrissat B."/>
            <person name="Matheny P.B."/>
            <person name="Labbe J."/>
            <person name="Martin F."/>
        </authorList>
    </citation>
    <scope>NUCLEOTIDE SEQUENCE</scope>
    <source>
        <strain evidence="1">HHB10654</strain>
    </source>
</reference>
<organism evidence="1 2">
    <name type="scientific">Artomyces pyxidatus</name>
    <dbReference type="NCBI Taxonomy" id="48021"/>
    <lineage>
        <taxon>Eukaryota</taxon>
        <taxon>Fungi</taxon>
        <taxon>Dikarya</taxon>
        <taxon>Basidiomycota</taxon>
        <taxon>Agaricomycotina</taxon>
        <taxon>Agaricomycetes</taxon>
        <taxon>Russulales</taxon>
        <taxon>Auriscalpiaceae</taxon>
        <taxon>Artomyces</taxon>
    </lineage>
</organism>
<gene>
    <name evidence="1" type="ORF">BV25DRAFT_824823</name>
</gene>
<proteinExistence type="predicted"/>
<dbReference type="EMBL" id="MU277215">
    <property type="protein sequence ID" value="KAI0061015.1"/>
    <property type="molecule type" value="Genomic_DNA"/>
</dbReference>
<sequence>MILLSAAGAPEPRGLQGVRRVFFKDADDIRRKLVHSTAPTSALRASASTFVPTALTQDKDKRADTPTQATVSTATAQEDEPEDDLVPDVETDQEVEKPVDVESLMESLNTSSGSLSEEALAARERAAKIFQKAFRSMLRRKSQFVRPGIPTSRAKQIAAFLEAAKAIQWPPKSYYRFVYSGPLPHLLVCLEWLLSAAMARKTKVKKRATDKTTKHEDLDELFEQQTKLSGTVKQINALREALKAESDVHLRLDLEKLKTYVQQVAELLKQFSPLPGELSFDIEIVYKGIVEERVQVKAEKPVLNVEDIGDDL</sequence>
<protein>
    <submittedName>
        <fullName evidence="1">Uncharacterized protein</fullName>
    </submittedName>
</protein>